<feature type="transmembrane region" description="Helical" evidence="1">
    <location>
        <begin position="6"/>
        <end position="32"/>
    </location>
</feature>
<sequence length="124" mass="13812">MSKAQIVLFVTAVILIGSVIFIGTGIAFDYVFDVDSREGNYIYTYTIDINGMNTNEDLLAIGETVMDYMKVAGIQTLTFEVSLADKFEYNANTAESSEDANDVTVYYDTDIHKLIVHNGGWENE</sequence>
<dbReference type="EMBL" id="LAZR01004636">
    <property type="protein sequence ID" value="KKN06864.1"/>
    <property type="molecule type" value="Genomic_DNA"/>
</dbReference>
<evidence type="ECO:0000313" key="2">
    <source>
        <dbReference type="EMBL" id="KKN06864.1"/>
    </source>
</evidence>
<reference evidence="2" key="1">
    <citation type="journal article" date="2015" name="Nature">
        <title>Complex archaea that bridge the gap between prokaryotes and eukaryotes.</title>
        <authorList>
            <person name="Spang A."/>
            <person name="Saw J.H."/>
            <person name="Jorgensen S.L."/>
            <person name="Zaremba-Niedzwiedzka K."/>
            <person name="Martijn J."/>
            <person name="Lind A.E."/>
            <person name="van Eijk R."/>
            <person name="Schleper C."/>
            <person name="Guy L."/>
            <person name="Ettema T.J."/>
        </authorList>
    </citation>
    <scope>NUCLEOTIDE SEQUENCE</scope>
</reference>
<dbReference type="AlphaFoldDB" id="A0A0F9MML0"/>
<organism evidence="2">
    <name type="scientific">marine sediment metagenome</name>
    <dbReference type="NCBI Taxonomy" id="412755"/>
    <lineage>
        <taxon>unclassified sequences</taxon>
        <taxon>metagenomes</taxon>
        <taxon>ecological metagenomes</taxon>
    </lineage>
</organism>
<gene>
    <name evidence="2" type="ORF">LCGC14_1072940</name>
</gene>
<keyword evidence="1" id="KW-1133">Transmembrane helix</keyword>
<protein>
    <submittedName>
        <fullName evidence="2">Uncharacterized protein</fullName>
    </submittedName>
</protein>
<proteinExistence type="predicted"/>
<keyword evidence="1" id="KW-0472">Membrane</keyword>
<accession>A0A0F9MML0</accession>
<keyword evidence="1" id="KW-0812">Transmembrane</keyword>
<comment type="caution">
    <text evidence="2">The sequence shown here is derived from an EMBL/GenBank/DDBJ whole genome shotgun (WGS) entry which is preliminary data.</text>
</comment>
<evidence type="ECO:0000256" key="1">
    <source>
        <dbReference type="SAM" id="Phobius"/>
    </source>
</evidence>
<name>A0A0F9MML0_9ZZZZ</name>